<feature type="transmembrane region" description="Helical" evidence="1">
    <location>
        <begin position="255"/>
        <end position="273"/>
    </location>
</feature>
<keyword evidence="3" id="KW-1185">Reference proteome</keyword>
<dbReference type="EMBL" id="JADGIK010000004">
    <property type="protein sequence ID" value="MBF0597249.1"/>
    <property type="molecule type" value="Genomic_DNA"/>
</dbReference>
<evidence type="ECO:0000256" key="1">
    <source>
        <dbReference type="SAM" id="Phobius"/>
    </source>
</evidence>
<dbReference type="RefSeq" id="WP_194182797.1">
    <property type="nucleotide sequence ID" value="NZ_JADGIK010000004.1"/>
</dbReference>
<keyword evidence="1" id="KW-0472">Membrane</keyword>
<feature type="transmembrane region" description="Helical" evidence="1">
    <location>
        <begin position="117"/>
        <end position="136"/>
    </location>
</feature>
<feature type="transmembrane region" description="Helical" evidence="1">
    <location>
        <begin position="148"/>
        <end position="168"/>
    </location>
</feature>
<name>A0A8J7FPW8_9FLAO</name>
<feature type="transmembrane region" description="Helical" evidence="1">
    <location>
        <begin position="280"/>
        <end position="304"/>
    </location>
</feature>
<gene>
    <name evidence="2" type="ORF">IM532_07290</name>
</gene>
<feature type="transmembrane region" description="Helical" evidence="1">
    <location>
        <begin position="183"/>
        <end position="204"/>
    </location>
</feature>
<comment type="caution">
    <text evidence="2">The sequence shown here is derived from an EMBL/GenBank/DDBJ whole genome shotgun (WGS) entry which is preliminary data.</text>
</comment>
<keyword evidence="1" id="KW-1133">Transmembrane helix</keyword>
<keyword evidence="1" id="KW-0812">Transmembrane</keyword>
<evidence type="ECO:0000313" key="3">
    <source>
        <dbReference type="Proteomes" id="UP000608754"/>
    </source>
</evidence>
<dbReference type="AlphaFoldDB" id="A0A8J7FPW8"/>
<feature type="transmembrane region" description="Helical" evidence="1">
    <location>
        <begin position="86"/>
        <end position="105"/>
    </location>
</feature>
<sequence>MKLEQKVTYLVWEIIFYSNFFMGLMSIGLNLETNIKIGLPLNNIEYYFFISSLSILFYFYAYKIPQLITVASNPRTLFYIKNRKSLFLFNIFVSVICVCSGFVIFLRCYNEIFQLSFEHYIILGFTFLLSISYYNWKFGLSLRKYTWFKPLLIAWTWAITTVYLPLLILDLENKISFAVDSKFYFLFVQTFMYFIVNAIIFDIKDFEDDYNRGLKTFVVKYGIKFTLNAIIFPLIFLGFLSFIIFGIWYNLPIHRIIFMLIPISFMAVFAYQLKHKRSILFYLSAIDGMILVKALFGILSVILFES</sequence>
<protein>
    <submittedName>
        <fullName evidence="2">UbiA family prenyltransferase</fullName>
    </submittedName>
</protein>
<feature type="transmembrane region" description="Helical" evidence="1">
    <location>
        <begin position="7"/>
        <end position="26"/>
    </location>
</feature>
<reference evidence="2" key="1">
    <citation type="submission" date="2020-10" db="EMBL/GenBank/DDBJ databases">
        <authorList>
            <person name="Lu T."/>
            <person name="Wang Q."/>
            <person name="Han X."/>
        </authorList>
    </citation>
    <scope>NUCLEOTIDE SEQUENCE</scope>
    <source>
        <strain evidence="2">WQ 117</strain>
    </source>
</reference>
<feature type="transmembrane region" description="Helical" evidence="1">
    <location>
        <begin position="225"/>
        <end position="249"/>
    </location>
</feature>
<accession>A0A8J7FPW8</accession>
<evidence type="ECO:0000313" key="2">
    <source>
        <dbReference type="EMBL" id="MBF0597249.1"/>
    </source>
</evidence>
<organism evidence="2 3">
    <name type="scientific">Faecalibacter rhinopitheci</name>
    <dbReference type="NCBI Taxonomy" id="2779678"/>
    <lineage>
        <taxon>Bacteria</taxon>
        <taxon>Pseudomonadati</taxon>
        <taxon>Bacteroidota</taxon>
        <taxon>Flavobacteriia</taxon>
        <taxon>Flavobacteriales</taxon>
        <taxon>Weeksellaceae</taxon>
        <taxon>Faecalibacter</taxon>
    </lineage>
</organism>
<feature type="transmembrane region" description="Helical" evidence="1">
    <location>
        <begin position="46"/>
        <end position="65"/>
    </location>
</feature>
<dbReference type="Proteomes" id="UP000608754">
    <property type="component" value="Unassembled WGS sequence"/>
</dbReference>
<proteinExistence type="predicted"/>